<dbReference type="FunFam" id="3.30.540.10:FF:000003">
    <property type="entry name" value="Inositol-1-monophosphatase"/>
    <property type="match status" value="1"/>
</dbReference>
<accession>A0A1F6Y5E9</accession>
<evidence type="ECO:0000313" key="6">
    <source>
        <dbReference type="EMBL" id="OGJ01593.1"/>
    </source>
</evidence>
<dbReference type="Gene3D" id="3.30.540.10">
    <property type="entry name" value="Fructose-1,6-Bisphosphatase, subunit A, domain 1"/>
    <property type="match status" value="1"/>
</dbReference>
<evidence type="ECO:0000256" key="1">
    <source>
        <dbReference type="ARBA" id="ARBA00001946"/>
    </source>
</evidence>
<organism evidence="6 7">
    <name type="scientific">Candidatus Nomurabacteria bacterium RIFCSPLOWO2_02_FULL_40_67</name>
    <dbReference type="NCBI Taxonomy" id="1801787"/>
    <lineage>
        <taxon>Bacteria</taxon>
        <taxon>Candidatus Nomuraibacteriota</taxon>
    </lineage>
</organism>
<evidence type="ECO:0000256" key="4">
    <source>
        <dbReference type="ARBA" id="ARBA00022842"/>
    </source>
</evidence>
<comment type="caution">
    <text evidence="6">The sequence shown here is derived from an EMBL/GenBank/DDBJ whole genome shotgun (WGS) entry which is preliminary data.</text>
</comment>
<protein>
    <recommendedName>
        <fullName evidence="8">Inositol-phosphate phosphatase</fullName>
    </recommendedName>
</protein>
<dbReference type="GO" id="GO:0008934">
    <property type="term" value="F:inositol monophosphate 1-phosphatase activity"/>
    <property type="evidence" value="ECO:0007669"/>
    <property type="project" value="TreeGrafter"/>
</dbReference>
<feature type="binding site" evidence="5">
    <location>
        <position position="83"/>
    </location>
    <ligand>
        <name>Mg(2+)</name>
        <dbReference type="ChEBI" id="CHEBI:18420"/>
        <label>1</label>
        <note>catalytic</note>
    </ligand>
</feature>
<feature type="binding site" evidence="5">
    <location>
        <position position="85"/>
    </location>
    <ligand>
        <name>Mg(2+)</name>
        <dbReference type="ChEBI" id="CHEBI:18420"/>
        <label>1</label>
        <note>catalytic</note>
    </ligand>
</feature>
<dbReference type="SUPFAM" id="SSF56655">
    <property type="entry name" value="Carbohydrate phosphatase"/>
    <property type="match status" value="1"/>
</dbReference>
<feature type="binding site" evidence="5">
    <location>
        <position position="86"/>
    </location>
    <ligand>
        <name>Mg(2+)</name>
        <dbReference type="ChEBI" id="CHEBI:18420"/>
        <label>1</label>
        <note>catalytic</note>
    </ligand>
</feature>
<feature type="binding site" evidence="5">
    <location>
        <position position="211"/>
    </location>
    <ligand>
        <name>Mg(2+)</name>
        <dbReference type="ChEBI" id="CHEBI:18420"/>
        <label>1</label>
        <note>catalytic</note>
    </ligand>
</feature>
<sequence length="239" mass="26497">MNINYKETLIEAAHAGGEILKKYFGQTLNLIEKSTASDFKTEADIGSESAILTILRNKFPKYNIHSEEEGKFDNGSEYTIIVDPLDGTNNFVLGIPNFSVSIAVVNNKETIAGVIYQPILNQTYFAEKNNGAELNGKKINVSNIIDPNNMTISYNCGYKTDRNRVAFAINNLIISKHKRIVFNWSPSYDYCLLASGKIEAIVTDPGTEVYDYTAGKLIALEAGAKIVYLNKEKSGDNFI</sequence>
<dbReference type="PANTHER" id="PTHR20854:SF4">
    <property type="entry name" value="INOSITOL-1-MONOPHOSPHATASE-RELATED"/>
    <property type="match status" value="1"/>
</dbReference>
<keyword evidence="4 5" id="KW-0460">Magnesium</keyword>
<comment type="cofactor">
    <cofactor evidence="1 5">
        <name>Mg(2+)</name>
        <dbReference type="ChEBI" id="CHEBI:18420"/>
    </cofactor>
</comment>
<dbReference type="GO" id="GO:0046872">
    <property type="term" value="F:metal ion binding"/>
    <property type="evidence" value="ECO:0007669"/>
    <property type="project" value="UniProtKB-KW"/>
</dbReference>
<evidence type="ECO:0000256" key="5">
    <source>
        <dbReference type="PIRSR" id="PIRSR600760-2"/>
    </source>
</evidence>
<dbReference type="PRINTS" id="PR00377">
    <property type="entry name" value="IMPHPHTASES"/>
</dbReference>
<dbReference type="GO" id="GO:0006020">
    <property type="term" value="P:inositol metabolic process"/>
    <property type="evidence" value="ECO:0007669"/>
    <property type="project" value="TreeGrafter"/>
</dbReference>
<dbReference type="GO" id="GO:0007165">
    <property type="term" value="P:signal transduction"/>
    <property type="evidence" value="ECO:0007669"/>
    <property type="project" value="TreeGrafter"/>
</dbReference>
<reference evidence="6 7" key="1">
    <citation type="journal article" date="2016" name="Nat. Commun.">
        <title>Thousands of microbial genomes shed light on interconnected biogeochemical processes in an aquifer system.</title>
        <authorList>
            <person name="Anantharaman K."/>
            <person name="Brown C.T."/>
            <person name="Hug L.A."/>
            <person name="Sharon I."/>
            <person name="Castelle C.J."/>
            <person name="Probst A.J."/>
            <person name="Thomas B.C."/>
            <person name="Singh A."/>
            <person name="Wilkins M.J."/>
            <person name="Karaoz U."/>
            <person name="Brodie E.L."/>
            <person name="Williams K.H."/>
            <person name="Hubbard S.S."/>
            <person name="Banfield J.F."/>
        </authorList>
    </citation>
    <scope>NUCLEOTIDE SEQUENCE [LARGE SCALE GENOMIC DNA]</scope>
</reference>
<dbReference type="PANTHER" id="PTHR20854">
    <property type="entry name" value="INOSITOL MONOPHOSPHATASE"/>
    <property type="match status" value="1"/>
</dbReference>
<evidence type="ECO:0000313" key="7">
    <source>
        <dbReference type="Proteomes" id="UP000177693"/>
    </source>
</evidence>
<evidence type="ECO:0008006" key="8">
    <source>
        <dbReference type="Google" id="ProtNLM"/>
    </source>
</evidence>
<feature type="binding site" evidence="5">
    <location>
        <position position="67"/>
    </location>
    <ligand>
        <name>Mg(2+)</name>
        <dbReference type="ChEBI" id="CHEBI:18420"/>
        <label>1</label>
        <note>catalytic</note>
    </ligand>
</feature>
<dbReference type="EMBL" id="MFVL01000014">
    <property type="protein sequence ID" value="OGJ01593.1"/>
    <property type="molecule type" value="Genomic_DNA"/>
</dbReference>
<evidence type="ECO:0000256" key="3">
    <source>
        <dbReference type="ARBA" id="ARBA00022801"/>
    </source>
</evidence>
<proteinExistence type="predicted"/>
<gene>
    <name evidence="6" type="ORF">A3I23_00825</name>
</gene>
<dbReference type="InterPro" id="IPR000760">
    <property type="entry name" value="Inositol_monophosphatase-like"/>
</dbReference>
<evidence type="ECO:0000256" key="2">
    <source>
        <dbReference type="ARBA" id="ARBA00022723"/>
    </source>
</evidence>
<keyword evidence="3" id="KW-0378">Hydrolase</keyword>
<keyword evidence="2 5" id="KW-0479">Metal-binding</keyword>
<dbReference type="Pfam" id="PF00459">
    <property type="entry name" value="Inositol_P"/>
    <property type="match status" value="1"/>
</dbReference>
<name>A0A1F6Y5E9_9BACT</name>
<dbReference type="Proteomes" id="UP000177693">
    <property type="component" value="Unassembled WGS sequence"/>
</dbReference>
<dbReference type="Gene3D" id="3.40.190.80">
    <property type="match status" value="1"/>
</dbReference>
<dbReference type="AlphaFoldDB" id="A0A1F6Y5E9"/>